<protein>
    <submittedName>
        <fullName evidence="1">Uncharacterized protein</fullName>
    </submittedName>
</protein>
<accession>A0A9P8WC94</accession>
<gene>
    <name evidence="1" type="ORF">B0T10DRAFT_170169</name>
</gene>
<reference evidence="1 2" key="1">
    <citation type="journal article" date="2021" name="Nat. Commun.">
        <title>Genetic determinants of endophytism in the Arabidopsis root mycobiome.</title>
        <authorList>
            <person name="Mesny F."/>
            <person name="Miyauchi S."/>
            <person name="Thiergart T."/>
            <person name="Pickel B."/>
            <person name="Atanasova L."/>
            <person name="Karlsson M."/>
            <person name="Huettel B."/>
            <person name="Barry K.W."/>
            <person name="Haridas S."/>
            <person name="Chen C."/>
            <person name="Bauer D."/>
            <person name="Andreopoulos W."/>
            <person name="Pangilinan J."/>
            <person name="LaButti K."/>
            <person name="Riley R."/>
            <person name="Lipzen A."/>
            <person name="Clum A."/>
            <person name="Drula E."/>
            <person name="Henrissat B."/>
            <person name="Kohler A."/>
            <person name="Grigoriev I.V."/>
            <person name="Martin F.M."/>
            <person name="Hacquard S."/>
        </authorList>
    </citation>
    <scope>NUCLEOTIDE SEQUENCE [LARGE SCALE GENOMIC DNA]</scope>
    <source>
        <strain evidence="1 2">MPI-CAGE-CH-0241</strain>
    </source>
</reference>
<keyword evidence="2" id="KW-1185">Reference proteome</keyword>
<dbReference type="EMBL" id="JAGPYM010000003">
    <property type="protein sequence ID" value="KAH6896982.1"/>
    <property type="molecule type" value="Genomic_DNA"/>
</dbReference>
<evidence type="ECO:0000313" key="2">
    <source>
        <dbReference type="Proteomes" id="UP000777438"/>
    </source>
</evidence>
<organism evidence="1 2">
    <name type="scientific">Thelonectria olida</name>
    <dbReference type="NCBI Taxonomy" id="1576542"/>
    <lineage>
        <taxon>Eukaryota</taxon>
        <taxon>Fungi</taxon>
        <taxon>Dikarya</taxon>
        <taxon>Ascomycota</taxon>
        <taxon>Pezizomycotina</taxon>
        <taxon>Sordariomycetes</taxon>
        <taxon>Hypocreomycetidae</taxon>
        <taxon>Hypocreales</taxon>
        <taxon>Nectriaceae</taxon>
        <taxon>Thelonectria</taxon>
    </lineage>
</organism>
<dbReference type="AlphaFoldDB" id="A0A9P8WC94"/>
<evidence type="ECO:0000313" key="1">
    <source>
        <dbReference type="EMBL" id="KAH6896982.1"/>
    </source>
</evidence>
<sequence>MTPLTVPRLGRNLLTAQGGFLVPVPKSCSFLIEPGSLVDVFNTWLLATTIGLSVVVFVQSDSRAPACLVFPTWDRSRLLSHGPISGCKCTFDRDASAHHPTLAWMVQLVQRTVDGFLLLSSSMPVPCVPPGWPSAPLGDSWEASRYLGNSKSQSQSIDRTGIFLLPLPDGKDGSIWTRGPLIERALTVV</sequence>
<name>A0A9P8WC94_9HYPO</name>
<proteinExistence type="predicted"/>
<dbReference type="Proteomes" id="UP000777438">
    <property type="component" value="Unassembled WGS sequence"/>
</dbReference>
<comment type="caution">
    <text evidence="1">The sequence shown here is derived from an EMBL/GenBank/DDBJ whole genome shotgun (WGS) entry which is preliminary data.</text>
</comment>